<dbReference type="RefSeq" id="WP_149082230.1">
    <property type="nucleotide sequence ID" value="NZ_VTAW01000020.1"/>
</dbReference>
<name>A0A5D5ANH5_9EURY</name>
<dbReference type="InterPro" id="IPR003847">
    <property type="entry name" value="Put_antitoxin"/>
</dbReference>
<dbReference type="Pfam" id="PF02697">
    <property type="entry name" value="VAPB_antitox"/>
    <property type="match status" value="1"/>
</dbReference>
<proteinExistence type="predicted"/>
<evidence type="ECO:0000313" key="3">
    <source>
        <dbReference type="Proteomes" id="UP000324104"/>
    </source>
</evidence>
<keyword evidence="3" id="KW-1185">Reference proteome</keyword>
<protein>
    <recommendedName>
        <fullName evidence="4">Antitoxin</fullName>
    </recommendedName>
</protein>
<gene>
    <name evidence="2" type="ORF">FYC77_14610</name>
</gene>
<dbReference type="EMBL" id="VTAW01000020">
    <property type="protein sequence ID" value="TYT61282.1"/>
    <property type="molecule type" value="Genomic_DNA"/>
</dbReference>
<reference evidence="2 3" key="1">
    <citation type="submission" date="2019-08" db="EMBL/GenBank/DDBJ databases">
        <title>Archaea genome.</title>
        <authorList>
            <person name="Kajale S."/>
            <person name="Shouche Y."/>
            <person name="Deshpande N."/>
            <person name="Sharma A."/>
        </authorList>
    </citation>
    <scope>NUCLEOTIDE SEQUENCE [LARGE SCALE GENOMIC DNA]</scope>
    <source>
        <strain evidence="2 3">ESP3B_9</strain>
    </source>
</reference>
<keyword evidence="1" id="KW-1277">Toxin-antitoxin system</keyword>
<dbReference type="AlphaFoldDB" id="A0A5D5ANH5"/>
<evidence type="ECO:0000256" key="1">
    <source>
        <dbReference type="ARBA" id="ARBA00022649"/>
    </source>
</evidence>
<sequence>MGTKTIGIRDDVYERLKARKREDESFTDLMNRILDETTVDWREGFGTLSEGEADELEQIVKDSRNQTSEGLSARQQEVLDVLADIEEEDETA</sequence>
<accession>A0A5D5ANH5</accession>
<evidence type="ECO:0008006" key="4">
    <source>
        <dbReference type="Google" id="ProtNLM"/>
    </source>
</evidence>
<evidence type="ECO:0000313" key="2">
    <source>
        <dbReference type="EMBL" id="TYT61282.1"/>
    </source>
</evidence>
<organism evidence="2 3">
    <name type="scientific">Natrialba swarupiae</name>
    <dbReference type="NCBI Taxonomy" id="2448032"/>
    <lineage>
        <taxon>Archaea</taxon>
        <taxon>Methanobacteriati</taxon>
        <taxon>Methanobacteriota</taxon>
        <taxon>Stenosarchaea group</taxon>
        <taxon>Halobacteria</taxon>
        <taxon>Halobacteriales</taxon>
        <taxon>Natrialbaceae</taxon>
        <taxon>Natrialba</taxon>
    </lineage>
</organism>
<dbReference type="Proteomes" id="UP000324104">
    <property type="component" value="Unassembled WGS sequence"/>
</dbReference>
<comment type="caution">
    <text evidence="2">The sequence shown here is derived from an EMBL/GenBank/DDBJ whole genome shotgun (WGS) entry which is preliminary data.</text>
</comment>